<sequence>MMPVKPVSMTAFTQQIDHLDWAHIAADLDSEGCALLPGLLSAAQVRDLTRQLNCPINDSRSEQISDQKLRGMALARGELGHGQIYFFKNTLPQVLAVLRTQLYRHLAPIANRWNEVLDLAYRYPGTLERFVQSNHDAGQNQQLSHLHQLQESDYICLHQHNHGDLVFPLQVALLLSEPEQDFRGGELVMTEQRPRMQSRPLVLSLRPGDVALMSTGHRPIKGNKGFYRVNMKHAISRVRGGQRIGLELFFHHAPGNEQRDTHEQGSLLDTDRI</sequence>
<evidence type="ECO:0000313" key="1">
    <source>
        <dbReference type="EMBL" id="AFK63711.1"/>
    </source>
</evidence>
<proteinExistence type="predicted"/>
<dbReference type="EMBL" id="CP003555">
    <property type="protein sequence ID" value="AFK63711.1"/>
    <property type="molecule type" value="Genomic_DNA"/>
</dbReference>
<dbReference type="HOGENOM" id="CLU_073550_0_0_4"/>
<dbReference type="KEGG" id="aka:TKWG_19585"/>
<protein>
    <recommendedName>
        <fullName evidence="3">Prolyl 4-hydroxylase</fullName>
    </recommendedName>
</protein>
<dbReference type="STRING" id="1036672.TKWG_19585"/>
<dbReference type="InterPro" id="IPR018655">
    <property type="entry name" value="DUF2086"/>
</dbReference>
<evidence type="ECO:0000313" key="2">
    <source>
        <dbReference type="Proteomes" id="UP000005267"/>
    </source>
</evidence>
<dbReference type="Proteomes" id="UP000005267">
    <property type="component" value="Chromosome"/>
</dbReference>
<reference evidence="1 2" key="1">
    <citation type="journal article" date="2011" name="J. Bacteriol.">
        <title>Whole-genome shotgun sequencing of the sulfur-oxidizing chemoautotroph Tetrathiobacter kashmirensis.</title>
        <authorList>
            <person name="Ghosh W."/>
            <person name="George A."/>
            <person name="Agarwal A."/>
            <person name="Raj P."/>
            <person name="Alam M."/>
            <person name="Pyne P."/>
            <person name="Das Gupta S.K."/>
        </authorList>
    </citation>
    <scope>NUCLEOTIDE SEQUENCE [LARGE SCALE GENOMIC DNA]</scope>
    <source>
        <strain evidence="1 2">WT001</strain>
    </source>
</reference>
<accession>I3UFC3</accession>
<keyword evidence="2" id="KW-1185">Reference proteome</keyword>
<dbReference type="RefSeq" id="WP_014751802.1">
    <property type="nucleotide sequence ID" value="NC_017964.1"/>
</dbReference>
<gene>
    <name evidence="1" type="ordered locus">TKWG_19585</name>
</gene>
<name>I3UFC3_ADVKW</name>
<organism evidence="1 2">
    <name type="scientific">Advenella kashmirensis (strain DSM 17095 / LMG 22695 / WT001)</name>
    <name type="common">Tetrathiobacter kashmirensis</name>
    <dbReference type="NCBI Taxonomy" id="1036672"/>
    <lineage>
        <taxon>Bacteria</taxon>
        <taxon>Pseudomonadati</taxon>
        <taxon>Pseudomonadota</taxon>
        <taxon>Betaproteobacteria</taxon>
        <taxon>Burkholderiales</taxon>
        <taxon>Alcaligenaceae</taxon>
    </lineage>
</organism>
<dbReference type="Pfam" id="PF09859">
    <property type="entry name" value="Oxygenase-NA"/>
    <property type="match status" value="1"/>
</dbReference>
<reference evidence="2" key="2">
    <citation type="journal article" date="2013" name="PLoS ONE">
        <title>Genome implosion elicits host-confinement in Alcaligenaceae: evidence from the comparative genomics of Tetrathiobacter kashmirensis, a pathogen in the making.</title>
        <authorList>
            <person name="Ghosh W."/>
            <person name="Alam M."/>
            <person name="Roy C."/>
            <person name="Pyne P."/>
            <person name="George A."/>
            <person name="Chakraborty R."/>
            <person name="Majumder S."/>
            <person name="Agarwal A."/>
            <person name="Chakraborty S."/>
            <person name="Majumdar S."/>
            <person name="Gupta S.K."/>
        </authorList>
    </citation>
    <scope>NUCLEOTIDE SEQUENCE [LARGE SCALE GENOMIC DNA]</scope>
    <source>
        <strain evidence="2">WT001</strain>
    </source>
</reference>
<evidence type="ECO:0008006" key="3">
    <source>
        <dbReference type="Google" id="ProtNLM"/>
    </source>
</evidence>
<dbReference type="AlphaFoldDB" id="I3UFC3"/>